<evidence type="ECO:0000256" key="2">
    <source>
        <dbReference type="ARBA" id="ARBA00022730"/>
    </source>
</evidence>
<keyword evidence="5 6" id="KW-0687">Ribonucleoprotein</keyword>
<protein>
    <recommendedName>
        <fullName evidence="6">Large ribosomal subunit protein bL21</fullName>
    </recommendedName>
</protein>
<comment type="function">
    <text evidence="6 7">This protein binds to 23S rRNA in the presence of protein L20.</text>
</comment>
<dbReference type="PANTHER" id="PTHR21349">
    <property type="entry name" value="50S RIBOSOMAL PROTEIN L21"/>
    <property type="match status" value="1"/>
</dbReference>
<dbReference type="HAMAP" id="MF_01363">
    <property type="entry name" value="Ribosomal_bL21"/>
    <property type="match status" value="1"/>
</dbReference>
<evidence type="ECO:0000256" key="6">
    <source>
        <dbReference type="HAMAP-Rule" id="MF_01363"/>
    </source>
</evidence>
<dbReference type="Proteomes" id="UP001529245">
    <property type="component" value="Unassembled WGS sequence"/>
</dbReference>
<dbReference type="Pfam" id="PF00829">
    <property type="entry name" value="Ribosomal_L21p"/>
    <property type="match status" value="1"/>
</dbReference>
<keyword evidence="3 6" id="KW-0694">RNA-binding</keyword>
<dbReference type="PANTHER" id="PTHR21349:SF0">
    <property type="entry name" value="LARGE RIBOSOMAL SUBUNIT PROTEIN BL21M"/>
    <property type="match status" value="1"/>
</dbReference>
<comment type="similarity">
    <text evidence="1 6 7">Belongs to the bacterial ribosomal protein bL21 family.</text>
</comment>
<sequence length="104" mass="11539">MYAIVETGGKQYKVSQGDTLIVEKLDGEIGSEVVLDKVLLVQNEGQVQVGSPYLQGAKVVAKVVEHGRGKKIVVFKYKPKKNHHKKQGHRQPYTKLTVESIQLA</sequence>
<dbReference type="SUPFAM" id="SSF141091">
    <property type="entry name" value="L21p-like"/>
    <property type="match status" value="1"/>
</dbReference>
<keyword evidence="4 6" id="KW-0689">Ribosomal protein</keyword>
<evidence type="ECO:0000256" key="1">
    <source>
        <dbReference type="ARBA" id="ARBA00008563"/>
    </source>
</evidence>
<evidence type="ECO:0000313" key="9">
    <source>
        <dbReference type="Proteomes" id="UP001529245"/>
    </source>
</evidence>
<evidence type="ECO:0000256" key="7">
    <source>
        <dbReference type="RuleBase" id="RU000562"/>
    </source>
</evidence>
<dbReference type="InterPro" id="IPR028909">
    <property type="entry name" value="bL21-like"/>
</dbReference>
<dbReference type="RefSeq" id="WP_283203406.1">
    <property type="nucleotide sequence ID" value="NZ_JASGCB010000008.1"/>
</dbReference>
<gene>
    <name evidence="6 8" type="primary">rplU</name>
    <name evidence="8" type="ORF">QID03_06690</name>
</gene>
<accession>A0ABT6XXQ4</accession>
<evidence type="ECO:0000256" key="5">
    <source>
        <dbReference type="ARBA" id="ARBA00023274"/>
    </source>
</evidence>
<keyword evidence="2 6" id="KW-0699">rRNA-binding</keyword>
<dbReference type="GO" id="GO:0005840">
    <property type="term" value="C:ribosome"/>
    <property type="evidence" value="ECO:0007669"/>
    <property type="project" value="UniProtKB-KW"/>
</dbReference>
<proteinExistence type="inferred from homology"/>
<keyword evidence="9" id="KW-1185">Reference proteome</keyword>
<evidence type="ECO:0000313" key="8">
    <source>
        <dbReference type="EMBL" id="MDI9259872.1"/>
    </source>
</evidence>
<dbReference type="NCBIfam" id="TIGR00061">
    <property type="entry name" value="L21"/>
    <property type="match status" value="1"/>
</dbReference>
<dbReference type="InterPro" id="IPR036164">
    <property type="entry name" value="bL21-like_sf"/>
</dbReference>
<dbReference type="PROSITE" id="PS01169">
    <property type="entry name" value="RIBOSOMAL_L21"/>
    <property type="match status" value="1"/>
</dbReference>
<comment type="subunit">
    <text evidence="6">Part of the 50S ribosomal subunit. Contacts protein L20.</text>
</comment>
<organism evidence="8 9">
    <name type="scientific">Alicyclobacillus sendaiensis PA2</name>
    <dbReference type="NCBI Taxonomy" id="3029425"/>
    <lineage>
        <taxon>Bacteria</taxon>
        <taxon>Bacillati</taxon>
        <taxon>Bacillota</taxon>
        <taxon>Bacilli</taxon>
        <taxon>Bacillales</taxon>
        <taxon>Alicyclobacillaceae</taxon>
        <taxon>Alicyclobacillus</taxon>
    </lineage>
</organism>
<reference evidence="8 9" key="1">
    <citation type="submission" date="2023-04" db="EMBL/GenBank/DDBJ databases">
        <title>A. sendaiensis sub sp. chiapanensis a novel subspecie with specific adaptation in bacterial cell wall isolated from an active volcano.</title>
        <authorList>
            <person name="Alvarez Gutierrez P.E."/>
            <person name="Ortiz Cortes L.Y."/>
        </authorList>
    </citation>
    <scope>NUCLEOTIDE SEQUENCE [LARGE SCALE GENOMIC DNA]</scope>
    <source>
        <strain evidence="8 9">PA2</strain>
    </source>
</reference>
<dbReference type="InterPro" id="IPR001787">
    <property type="entry name" value="Ribosomal_bL21"/>
</dbReference>
<dbReference type="EMBL" id="JASGCB010000008">
    <property type="protein sequence ID" value="MDI9259872.1"/>
    <property type="molecule type" value="Genomic_DNA"/>
</dbReference>
<comment type="caution">
    <text evidence="8">The sequence shown here is derived from an EMBL/GenBank/DDBJ whole genome shotgun (WGS) entry which is preliminary data.</text>
</comment>
<dbReference type="InterPro" id="IPR018258">
    <property type="entry name" value="Ribosomal_bL21_CS"/>
</dbReference>
<name>A0ABT6XXQ4_ALISE</name>
<evidence type="ECO:0000256" key="3">
    <source>
        <dbReference type="ARBA" id="ARBA00022884"/>
    </source>
</evidence>
<evidence type="ECO:0000256" key="4">
    <source>
        <dbReference type="ARBA" id="ARBA00022980"/>
    </source>
</evidence>